<keyword evidence="2" id="KW-1185">Reference proteome</keyword>
<reference evidence="1 2" key="1">
    <citation type="submission" date="2021-06" db="EMBL/GenBank/DDBJ databases">
        <title>Caerostris extrusa draft genome.</title>
        <authorList>
            <person name="Kono N."/>
            <person name="Arakawa K."/>
        </authorList>
    </citation>
    <scope>NUCLEOTIDE SEQUENCE [LARGE SCALE GENOMIC DNA]</scope>
</reference>
<evidence type="ECO:0000313" key="2">
    <source>
        <dbReference type="Proteomes" id="UP001054945"/>
    </source>
</evidence>
<dbReference type="EMBL" id="BPLR01007401">
    <property type="protein sequence ID" value="GIY16690.1"/>
    <property type="molecule type" value="Genomic_DNA"/>
</dbReference>
<protein>
    <submittedName>
        <fullName evidence="1">Uncharacterized protein</fullName>
    </submittedName>
</protein>
<name>A0AAV4R5D2_CAEEX</name>
<dbReference type="AlphaFoldDB" id="A0AAV4R5D2"/>
<gene>
    <name evidence="1" type="ORF">CEXT_114441</name>
</gene>
<dbReference type="Proteomes" id="UP001054945">
    <property type="component" value="Unassembled WGS sequence"/>
</dbReference>
<proteinExistence type="predicted"/>
<sequence length="104" mass="11911">MHNLFHIISLYARHHNGKFMGNSSFTRHHSRPAFITYGQRKISTTLRIRVRTSENAITSPITLALSACFTCRCKKCSTCSLRIIEQNSIDRSRNRNVFSIVSPV</sequence>
<evidence type="ECO:0000313" key="1">
    <source>
        <dbReference type="EMBL" id="GIY16690.1"/>
    </source>
</evidence>
<comment type="caution">
    <text evidence="1">The sequence shown here is derived from an EMBL/GenBank/DDBJ whole genome shotgun (WGS) entry which is preliminary data.</text>
</comment>
<organism evidence="1 2">
    <name type="scientific">Caerostris extrusa</name>
    <name type="common">Bark spider</name>
    <name type="synonym">Caerostris bankana</name>
    <dbReference type="NCBI Taxonomy" id="172846"/>
    <lineage>
        <taxon>Eukaryota</taxon>
        <taxon>Metazoa</taxon>
        <taxon>Ecdysozoa</taxon>
        <taxon>Arthropoda</taxon>
        <taxon>Chelicerata</taxon>
        <taxon>Arachnida</taxon>
        <taxon>Araneae</taxon>
        <taxon>Araneomorphae</taxon>
        <taxon>Entelegynae</taxon>
        <taxon>Araneoidea</taxon>
        <taxon>Araneidae</taxon>
        <taxon>Caerostris</taxon>
    </lineage>
</organism>
<accession>A0AAV4R5D2</accession>